<dbReference type="Pfam" id="PF01751">
    <property type="entry name" value="Toprim"/>
    <property type="match status" value="1"/>
</dbReference>
<dbReference type="CDD" id="cd00186">
    <property type="entry name" value="TOP1Ac"/>
    <property type="match status" value="1"/>
</dbReference>
<dbReference type="PROSITE" id="PS50880">
    <property type="entry name" value="TOPRIM"/>
    <property type="match status" value="1"/>
</dbReference>
<evidence type="ECO:0000256" key="2">
    <source>
        <dbReference type="ARBA" id="ARBA00009446"/>
    </source>
</evidence>
<gene>
    <name evidence="10" type="ORF">CALVIDRAFT_151081</name>
</gene>
<evidence type="ECO:0000256" key="7">
    <source>
        <dbReference type="RuleBase" id="RU362092"/>
    </source>
</evidence>
<protein>
    <recommendedName>
        <fullName evidence="3 7">DNA topoisomerase</fullName>
        <ecNumber evidence="3 7">5.6.2.1</ecNumber>
    </recommendedName>
</protein>
<dbReference type="EMBL" id="KV417287">
    <property type="protein sequence ID" value="KZO95763.1"/>
    <property type="molecule type" value="Genomic_DNA"/>
</dbReference>
<dbReference type="InterPro" id="IPR013824">
    <property type="entry name" value="Topo_IA_cen_sub1"/>
</dbReference>
<comment type="similarity">
    <text evidence="2 7">Belongs to the type IA topoisomerase family.</text>
</comment>
<evidence type="ECO:0000256" key="5">
    <source>
        <dbReference type="ARBA" id="ARBA00023125"/>
    </source>
</evidence>
<dbReference type="CDD" id="cd03362">
    <property type="entry name" value="TOPRIM_TopoIA_TopoIII"/>
    <property type="match status" value="1"/>
</dbReference>
<dbReference type="InterPro" id="IPR034144">
    <property type="entry name" value="TOPRIM_TopoIII"/>
</dbReference>
<dbReference type="SMART" id="SM00436">
    <property type="entry name" value="TOP1Bc"/>
    <property type="match status" value="1"/>
</dbReference>
<dbReference type="Gene3D" id="1.10.460.10">
    <property type="entry name" value="Topoisomerase I, domain 2"/>
    <property type="match status" value="1"/>
</dbReference>
<dbReference type="PROSITE" id="PS52039">
    <property type="entry name" value="TOPO_IA_2"/>
    <property type="match status" value="1"/>
</dbReference>
<evidence type="ECO:0000313" key="11">
    <source>
        <dbReference type="Proteomes" id="UP000076738"/>
    </source>
</evidence>
<dbReference type="InterPro" id="IPR003601">
    <property type="entry name" value="Topo_IA_2"/>
</dbReference>
<comment type="function">
    <text evidence="7">Introduces a single-strand break via transesterification at a target site in duplex DNA. Releases the supercoiling and torsional tension of DNA introduced during the DNA replication and transcription by transiently cleaving and rejoining one strand of the DNA duplex. The scissile phosphodiester is attacked by the catalytic tyrosine of the enzyme, resulting in the formation of a DNA-(5'-phosphotyrosyl)-enzyme intermediate and the expulsion of a 3'-OH DNA strand.</text>
</comment>
<dbReference type="Gene3D" id="2.70.20.10">
    <property type="entry name" value="Topoisomerase I, domain 3"/>
    <property type="match status" value="1"/>
</dbReference>
<dbReference type="SMART" id="SM00437">
    <property type="entry name" value="TOP1Ac"/>
    <property type="match status" value="1"/>
</dbReference>
<dbReference type="GO" id="GO:0031422">
    <property type="term" value="C:RecQ family helicase-topoisomerase III complex"/>
    <property type="evidence" value="ECO:0007669"/>
    <property type="project" value="TreeGrafter"/>
</dbReference>
<name>A0A167LJW0_CALVF</name>
<dbReference type="InterPro" id="IPR013826">
    <property type="entry name" value="Topo_IA_cen_sub3"/>
</dbReference>
<dbReference type="GO" id="GO:0006265">
    <property type="term" value="P:DNA topological change"/>
    <property type="evidence" value="ECO:0007669"/>
    <property type="project" value="InterPro"/>
</dbReference>
<keyword evidence="6 7" id="KW-0413">Isomerase</keyword>
<dbReference type="SMART" id="SM00493">
    <property type="entry name" value="TOPRIM"/>
    <property type="match status" value="1"/>
</dbReference>
<evidence type="ECO:0000313" key="10">
    <source>
        <dbReference type="EMBL" id="KZO95763.1"/>
    </source>
</evidence>
<dbReference type="PRINTS" id="PR00417">
    <property type="entry name" value="PRTPISMRASEI"/>
</dbReference>
<keyword evidence="4 7" id="KW-0799">Topoisomerase</keyword>
<accession>A0A167LJW0</accession>
<dbReference type="InterPro" id="IPR000380">
    <property type="entry name" value="Topo_IA"/>
</dbReference>
<dbReference type="InterPro" id="IPR013497">
    <property type="entry name" value="Topo_IA_cen"/>
</dbReference>
<evidence type="ECO:0000259" key="9">
    <source>
        <dbReference type="PROSITE" id="PS52039"/>
    </source>
</evidence>
<dbReference type="Pfam" id="PF01131">
    <property type="entry name" value="Topoisom_bac"/>
    <property type="match status" value="1"/>
</dbReference>
<dbReference type="OrthoDB" id="430051at2759"/>
<dbReference type="Gene3D" id="1.10.290.10">
    <property type="entry name" value="Topoisomerase I, domain 4"/>
    <property type="match status" value="1"/>
</dbReference>
<proteinExistence type="inferred from homology"/>
<dbReference type="PANTHER" id="PTHR11390">
    <property type="entry name" value="PROKARYOTIC DNA TOPOISOMERASE"/>
    <property type="match status" value="1"/>
</dbReference>
<dbReference type="PANTHER" id="PTHR11390:SF21">
    <property type="entry name" value="DNA TOPOISOMERASE 3-ALPHA"/>
    <property type="match status" value="1"/>
</dbReference>
<comment type="catalytic activity">
    <reaction evidence="1 7">
        <text>ATP-independent breakage of single-stranded DNA, followed by passage and rejoining.</text>
        <dbReference type="EC" id="5.6.2.1"/>
    </reaction>
</comment>
<evidence type="ECO:0000256" key="1">
    <source>
        <dbReference type="ARBA" id="ARBA00000213"/>
    </source>
</evidence>
<dbReference type="InterPro" id="IPR003602">
    <property type="entry name" value="Topo_IA_DNA-bd_dom"/>
</dbReference>
<dbReference type="GO" id="GO:0003677">
    <property type="term" value="F:DNA binding"/>
    <property type="evidence" value="ECO:0007669"/>
    <property type="project" value="UniProtKB-KW"/>
</dbReference>
<evidence type="ECO:0000256" key="6">
    <source>
        <dbReference type="ARBA" id="ARBA00023235"/>
    </source>
</evidence>
<dbReference type="Proteomes" id="UP000076738">
    <property type="component" value="Unassembled WGS sequence"/>
</dbReference>
<dbReference type="GO" id="GO:0005634">
    <property type="term" value="C:nucleus"/>
    <property type="evidence" value="ECO:0007669"/>
    <property type="project" value="TreeGrafter"/>
</dbReference>
<keyword evidence="11" id="KW-1185">Reference proteome</keyword>
<dbReference type="GO" id="GO:0006281">
    <property type="term" value="P:DNA repair"/>
    <property type="evidence" value="ECO:0007669"/>
    <property type="project" value="TreeGrafter"/>
</dbReference>
<sequence length="609" mass="69150">MRVLCVAEKPSIARAITQILSGGQYTTRDSPNRFTKNYDFNYNDLRAEFTVTSVAGHMTEADFPGEYRSWDSCDPAELFDAPILTTVKKDATLIARNLEIEARGKTMLMIWTDCDREGEHIGSEVVNACRKSNARIEVKRARFNAIIPQQIHHAARHPVELDRRQSDAVEARIQLDLRLGAAFTRMQTKALQNQVPDLRDKMMSYGPCQFPTLGFVVSRYQQVQAFVPETFWYIYLSLMVDGEETDFTWRRGHIFDFGATVALYEVCVENPEATVEEVTKKPTKKWKPLPLTTVELQKSGSRLLRLAPKRILDIADSLYQKGFLSYPRTETDQFDSDFDFMTLIQKQTTDDAWGQFAQGLANGGFNAPRKGKKNDKAHPPIHPTAHVTNLSGDDKRVYEYVTRRFLACCSKDAEGEQTNVTINVAGEEFYAAGLVIKQTNYLDVFPYDKWTGKRLPDFARGQRFMPNVCEMREGQTSRPNLLTEADLVGLMDKNGIGTDATIAQHIQTIIDREYVMARPEGAVKYLVPSTLGIGLVEGYNRIGLDRSLSKPQLRRETEQRMVDICEGRSTKNDMLFQSIDQYREVFLRARAAFRQVVEVGGLALYRATS</sequence>
<dbReference type="EC" id="5.6.2.1" evidence="3 7"/>
<dbReference type="InterPro" id="IPR023405">
    <property type="entry name" value="Topo_IA_core_domain"/>
</dbReference>
<organism evidence="10 11">
    <name type="scientific">Calocera viscosa (strain TUFC12733)</name>
    <dbReference type="NCBI Taxonomy" id="1330018"/>
    <lineage>
        <taxon>Eukaryota</taxon>
        <taxon>Fungi</taxon>
        <taxon>Dikarya</taxon>
        <taxon>Basidiomycota</taxon>
        <taxon>Agaricomycotina</taxon>
        <taxon>Dacrymycetes</taxon>
        <taxon>Dacrymycetales</taxon>
        <taxon>Dacrymycetaceae</taxon>
        <taxon>Calocera</taxon>
    </lineage>
</organism>
<dbReference type="GO" id="GO:0003917">
    <property type="term" value="F:DNA topoisomerase type I (single strand cut, ATP-independent) activity"/>
    <property type="evidence" value="ECO:0007669"/>
    <property type="project" value="UniProtKB-EC"/>
</dbReference>
<dbReference type="AlphaFoldDB" id="A0A167LJW0"/>
<dbReference type="InterPro" id="IPR013825">
    <property type="entry name" value="Topo_IA_cen_sub2"/>
</dbReference>
<evidence type="ECO:0000256" key="4">
    <source>
        <dbReference type="ARBA" id="ARBA00023029"/>
    </source>
</evidence>
<dbReference type="STRING" id="1330018.A0A167LJW0"/>
<dbReference type="SUPFAM" id="SSF56712">
    <property type="entry name" value="Prokaryotic type I DNA topoisomerase"/>
    <property type="match status" value="1"/>
</dbReference>
<dbReference type="InterPro" id="IPR006171">
    <property type="entry name" value="TOPRIM_dom"/>
</dbReference>
<reference evidence="10 11" key="1">
    <citation type="journal article" date="2016" name="Mol. Biol. Evol.">
        <title>Comparative Genomics of Early-Diverging Mushroom-Forming Fungi Provides Insights into the Origins of Lignocellulose Decay Capabilities.</title>
        <authorList>
            <person name="Nagy L.G."/>
            <person name="Riley R."/>
            <person name="Tritt A."/>
            <person name="Adam C."/>
            <person name="Daum C."/>
            <person name="Floudas D."/>
            <person name="Sun H."/>
            <person name="Yadav J.S."/>
            <person name="Pangilinan J."/>
            <person name="Larsson K.H."/>
            <person name="Matsuura K."/>
            <person name="Barry K."/>
            <person name="Labutti K."/>
            <person name="Kuo R."/>
            <person name="Ohm R.A."/>
            <person name="Bhattacharya S.S."/>
            <person name="Shirouzu T."/>
            <person name="Yoshinaga Y."/>
            <person name="Martin F.M."/>
            <person name="Grigoriev I.V."/>
            <person name="Hibbett D.S."/>
        </authorList>
    </citation>
    <scope>NUCLEOTIDE SEQUENCE [LARGE SCALE GENOMIC DNA]</scope>
    <source>
        <strain evidence="10 11">TUFC12733</strain>
    </source>
</reference>
<evidence type="ECO:0000256" key="3">
    <source>
        <dbReference type="ARBA" id="ARBA00012891"/>
    </source>
</evidence>
<dbReference type="FunFam" id="1.10.290.10:FF:000001">
    <property type="entry name" value="DNA topoisomerase"/>
    <property type="match status" value="1"/>
</dbReference>
<keyword evidence="5 7" id="KW-0238">DNA-binding</keyword>
<dbReference type="GO" id="GO:0006310">
    <property type="term" value="P:DNA recombination"/>
    <property type="evidence" value="ECO:0007669"/>
    <property type="project" value="TreeGrafter"/>
</dbReference>
<evidence type="ECO:0000259" key="8">
    <source>
        <dbReference type="PROSITE" id="PS50880"/>
    </source>
</evidence>
<dbReference type="FunFam" id="3.40.50.140:FF:000005">
    <property type="entry name" value="DNA topoisomerase"/>
    <property type="match status" value="1"/>
</dbReference>
<feature type="domain" description="Topo IA-type catalytic" evidence="9">
    <location>
        <begin position="162"/>
        <end position="586"/>
    </location>
</feature>
<dbReference type="Gene3D" id="3.40.50.140">
    <property type="match status" value="1"/>
</dbReference>
<feature type="domain" description="Toprim" evidence="8">
    <location>
        <begin position="2"/>
        <end position="144"/>
    </location>
</feature>